<sequence length="135" mass="14774">MHGRVRRAVEDALHRRTVVQSGIAICSATILGSFGPRGAHALNLSFYLAGVRFHAIDACNLPHRLDPVVLTREDWHRTPAFSVSTVTGSRLGHVPMAIALRLQGRPIAEAHLTDVDVHAVTWKRYTVALRALAEG</sequence>
<comment type="caution">
    <text evidence="1">The sequence shown here is derived from an EMBL/GenBank/DDBJ whole genome shotgun (WGS) entry which is preliminary data.</text>
</comment>
<evidence type="ECO:0000313" key="2">
    <source>
        <dbReference type="Proteomes" id="UP001500279"/>
    </source>
</evidence>
<dbReference type="Proteomes" id="UP001500279">
    <property type="component" value="Unassembled WGS sequence"/>
</dbReference>
<protein>
    <submittedName>
        <fullName evidence="1">Uncharacterized protein</fullName>
    </submittedName>
</protein>
<accession>A0ABN1JL70</accession>
<keyword evidence="2" id="KW-1185">Reference proteome</keyword>
<gene>
    <name evidence="1" type="ORF">GCM10009107_05160</name>
</gene>
<dbReference type="EMBL" id="BAAAEW010000004">
    <property type="protein sequence ID" value="GAA0742055.1"/>
    <property type="molecule type" value="Genomic_DNA"/>
</dbReference>
<organism evidence="1 2">
    <name type="scientific">Ideonella azotifigens</name>
    <dbReference type="NCBI Taxonomy" id="513160"/>
    <lineage>
        <taxon>Bacteria</taxon>
        <taxon>Pseudomonadati</taxon>
        <taxon>Pseudomonadota</taxon>
        <taxon>Betaproteobacteria</taxon>
        <taxon>Burkholderiales</taxon>
        <taxon>Sphaerotilaceae</taxon>
        <taxon>Ideonella</taxon>
    </lineage>
</organism>
<reference evidence="1 2" key="1">
    <citation type="journal article" date="2019" name="Int. J. Syst. Evol. Microbiol.">
        <title>The Global Catalogue of Microorganisms (GCM) 10K type strain sequencing project: providing services to taxonomists for standard genome sequencing and annotation.</title>
        <authorList>
            <consortium name="The Broad Institute Genomics Platform"/>
            <consortium name="The Broad Institute Genome Sequencing Center for Infectious Disease"/>
            <person name="Wu L."/>
            <person name="Ma J."/>
        </authorList>
    </citation>
    <scope>NUCLEOTIDE SEQUENCE [LARGE SCALE GENOMIC DNA]</scope>
    <source>
        <strain evidence="1 2">JCM 15503</strain>
    </source>
</reference>
<name>A0ABN1JL70_9BURK</name>
<proteinExistence type="predicted"/>
<evidence type="ECO:0000313" key="1">
    <source>
        <dbReference type="EMBL" id="GAA0742055.1"/>
    </source>
</evidence>